<dbReference type="RefSeq" id="WP_105338735.1">
    <property type="nucleotide sequence ID" value="NZ_PUHZ01000025.1"/>
</dbReference>
<name>A0A2S8GCK7_9BACT</name>
<comment type="caution">
    <text evidence="1">The sequence shown here is derived from an EMBL/GenBank/DDBJ whole genome shotgun (WGS) entry which is preliminary data.</text>
</comment>
<protein>
    <submittedName>
        <fullName evidence="1">Uncharacterized protein</fullName>
    </submittedName>
</protein>
<dbReference type="OrthoDB" id="291363at2"/>
<sequence>MISTVLIVVLLAIGVIVGAVALRDHLVQELGDAAVSLDKLDQSYSYEISIDPDGPGGNAPVVYSASYQDPGSTLDDPDNMPPAEITFVDFDPLTDTESPVDDPDGVIP</sequence>
<reference evidence="1 2" key="1">
    <citation type="submission" date="2018-02" db="EMBL/GenBank/DDBJ databases">
        <title>Comparative genomes isolates from brazilian mangrove.</title>
        <authorList>
            <person name="Araujo J.E."/>
            <person name="Taketani R.G."/>
            <person name="Silva M.C.P."/>
            <person name="Loureco M.V."/>
            <person name="Andreote F.D."/>
        </authorList>
    </citation>
    <scope>NUCLEOTIDE SEQUENCE [LARGE SCALE GENOMIC DNA]</scope>
    <source>
        <strain evidence="1 2">Nap-Phe MGV</strain>
    </source>
</reference>
<proteinExistence type="predicted"/>
<accession>A0A2S8GCK7</accession>
<dbReference type="Proteomes" id="UP000237819">
    <property type="component" value="Unassembled WGS sequence"/>
</dbReference>
<gene>
    <name evidence="1" type="ORF">C5Y93_27800</name>
</gene>
<evidence type="ECO:0000313" key="2">
    <source>
        <dbReference type="Proteomes" id="UP000237819"/>
    </source>
</evidence>
<evidence type="ECO:0000313" key="1">
    <source>
        <dbReference type="EMBL" id="PQO42153.1"/>
    </source>
</evidence>
<dbReference type="AlphaFoldDB" id="A0A2S8GCK7"/>
<organism evidence="1 2">
    <name type="scientific">Blastopirellula marina</name>
    <dbReference type="NCBI Taxonomy" id="124"/>
    <lineage>
        <taxon>Bacteria</taxon>
        <taxon>Pseudomonadati</taxon>
        <taxon>Planctomycetota</taxon>
        <taxon>Planctomycetia</taxon>
        <taxon>Pirellulales</taxon>
        <taxon>Pirellulaceae</taxon>
        <taxon>Blastopirellula</taxon>
    </lineage>
</organism>
<dbReference type="EMBL" id="PUHZ01000025">
    <property type="protein sequence ID" value="PQO42153.1"/>
    <property type="molecule type" value="Genomic_DNA"/>
</dbReference>